<dbReference type="OrthoDB" id="430354at2759"/>
<dbReference type="SUPFAM" id="SSF53448">
    <property type="entry name" value="Nucleotide-diphospho-sugar transferases"/>
    <property type="match status" value="1"/>
</dbReference>
<keyword evidence="8" id="KW-1185">Reference proteome</keyword>
<organism evidence="7 8">
    <name type="scientific">Zygosaccharomyces bailii (strain CLIB 213 / ATCC 58445 / CBS 680 / BCRC 21525 / NBRC 1098 / NCYC 1416 / NRRL Y-2227)</name>
    <dbReference type="NCBI Taxonomy" id="1333698"/>
    <lineage>
        <taxon>Eukaryota</taxon>
        <taxon>Fungi</taxon>
        <taxon>Dikarya</taxon>
        <taxon>Ascomycota</taxon>
        <taxon>Saccharomycotina</taxon>
        <taxon>Saccharomycetes</taxon>
        <taxon>Saccharomycetales</taxon>
        <taxon>Saccharomycetaceae</taxon>
        <taxon>Zygosaccharomyces</taxon>
    </lineage>
</organism>
<evidence type="ECO:0000313" key="8">
    <source>
        <dbReference type="Proteomes" id="UP000019375"/>
    </source>
</evidence>
<keyword evidence="5" id="KW-0333">Golgi apparatus</keyword>
<dbReference type="InterPro" id="IPR029044">
    <property type="entry name" value="Nucleotide-diphossugar_trans"/>
</dbReference>
<reference evidence="8" key="1">
    <citation type="journal article" date="2013" name="Genome Announc.">
        <title>Genome sequence of the food spoilage yeast Zygosaccharomyces bailii CLIB 213(T).</title>
        <authorList>
            <person name="Galeote V."/>
            <person name="Bigey F."/>
            <person name="Devillers H."/>
            <person name="Neuveglise C."/>
            <person name="Dequin S."/>
        </authorList>
    </citation>
    <scope>NUCLEOTIDE SEQUENCE [LARGE SCALE GENOMIC DNA]</scope>
    <source>
        <strain evidence="8">CLIB 213 / ATCC 58445 / CBS 680 / CCRC 21525 / NBRC 1098 / NCYC 1416 / NRRL Y-2227</strain>
    </source>
</reference>
<dbReference type="PANTHER" id="PTHR31646:SF6">
    <property type="entry name" value="ALPHA-1,2-MANNOSYLTRANSFERASE MNN5"/>
    <property type="match status" value="1"/>
</dbReference>
<keyword evidence="6" id="KW-0325">Glycoprotein</keyword>
<comment type="subcellular location">
    <subcellularLocation>
        <location evidence="1">Golgi apparatus</location>
    </subcellularLocation>
</comment>
<dbReference type="Pfam" id="PF11051">
    <property type="entry name" value="Mannosyl_trans3"/>
    <property type="match status" value="1"/>
</dbReference>
<evidence type="ECO:0000256" key="4">
    <source>
        <dbReference type="ARBA" id="ARBA00022679"/>
    </source>
</evidence>
<evidence type="ECO:0000256" key="3">
    <source>
        <dbReference type="ARBA" id="ARBA00009105"/>
    </source>
</evidence>
<dbReference type="InterPro" id="IPR022751">
    <property type="entry name" value="Alpha_mannosyltransferase"/>
</dbReference>
<evidence type="ECO:0000256" key="6">
    <source>
        <dbReference type="ARBA" id="ARBA00023180"/>
    </source>
</evidence>
<protein>
    <submittedName>
        <fullName evidence="7">BN860_01156g1_1</fullName>
    </submittedName>
</protein>
<comment type="similarity">
    <text evidence="3">Belongs to the MNN1/MNT family.</text>
</comment>
<sequence>MLKEISPRLKRLFLSSRFFLRKYPMMAFSRRYLFLVLISIASLGLYLSLSQSFDVLTLDTGAPFRREFYATLFDAMQSAAPEGQLNMDTARDKERCKSGDASAFSKDFEKTSFENLEACLHLSDEQLSMMSEKHEQYLNTMNSWSLTDDEKHKLFPNQRGVVTIGGGRFSVISLTMLETLRDRGTTLPVEVMIPPGDEGDDDYCNVVLPKLNAKCIYMSNVLPAEVLEKVEIKRFQNKVIGLLLSSFKEVVYVDADCLSLQPLDDVFDKPAYVKNGMILWPDIWKRVTAPAFYKITNVKVDTSKRVRFGPDDVSPVSRYEPSTESNAVRMLKKVPYHDLDGSMPDPTTEAGQMVINKMQHLPSLLLSAYYNIYGKWYYKMLSQGTSGEGDKETFMAAAHVLKLPYYQVKSEVKFDGFSDKDGFHGISLYQQDFQQDYRAYKKAKRWVGRHKSEVSGYEQDYDVKRQFLEKLMRPDGKELDSMFGHIGYHKFEPMELSKKHIYVSEDGKHFRGFRRKEVIKKFDLELFNFGVLEKYLCHEDPIKFVFYKNVMQTPEWDNMCKYLKNHTSFLEDTHEDTWSS</sequence>
<gene>
    <name evidence="7" type="ORF">BN860_01156g</name>
</gene>
<comment type="pathway">
    <text evidence="2">Protein modification; protein glycosylation.</text>
</comment>
<dbReference type="EMBL" id="HG316455">
    <property type="protein sequence ID" value="CDF88050.1"/>
    <property type="molecule type" value="Genomic_DNA"/>
</dbReference>
<evidence type="ECO:0000313" key="7">
    <source>
        <dbReference type="EMBL" id="CDF88050.1"/>
    </source>
</evidence>
<accession>A0A8J2T6G1</accession>
<evidence type="ECO:0000256" key="5">
    <source>
        <dbReference type="ARBA" id="ARBA00023034"/>
    </source>
</evidence>
<dbReference type="GO" id="GO:0005794">
    <property type="term" value="C:Golgi apparatus"/>
    <property type="evidence" value="ECO:0007669"/>
    <property type="project" value="UniProtKB-SubCell"/>
</dbReference>
<dbReference type="FunFam" id="3.90.550.10:FF:000177">
    <property type="entry name" value="MNN5p Alpha-1,2-mannosyltransferase"/>
    <property type="match status" value="1"/>
</dbReference>
<dbReference type="GO" id="GO:0046354">
    <property type="term" value="P:mannan biosynthetic process"/>
    <property type="evidence" value="ECO:0007669"/>
    <property type="project" value="TreeGrafter"/>
</dbReference>
<proteinExistence type="inferred from homology"/>
<name>A0A8J2T6G1_ZYGB2</name>
<evidence type="ECO:0000256" key="2">
    <source>
        <dbReference type="ARBA" id="ARBA00004922"/>
    </source>
</evidence>
<dbReference type="GO" id="GO:0000026">
    <property type="term" value="F:alpha-1,2-mannosyltransferase activity"/>
    <property type="evidence" value="ECO:0007669"/>
    <property type="project" value="TreeGrafter"/>
</dbReference>
<dbReference type="Proteomes" id="UP000019375">
    <property type="component" value="Unassembled WGS sequence"/>
</dbReference>
<dbReference type="PANTHER" id="PTHR31646">
    <property type="entry name" value="ALPHA-1,2-MANNOSYLTRANSFERASE MNN2"/>
    <property type="match status" value="1"/>
</dbReference>
<keyword evidence="4" id="KW-0808">Transferase</keyword>
<evidence type="ECO:0000256" key="1">
    <source>
        <dbReference type="ARBA" id="ARBA00004555"/>
    </source>
</evidence>
<dbReference type="AlphaFoldDB" id="A0A8J2T6G1"/>